<protein>
    <submittedName>
        <fullName evidence="1">Uncharacterized protein</fullName>
    </submittedName>
</protein>
<proteinExistence type="predicted"/>
<dbReference type="AlphaFoldDB" id="A0A5N7JP84"/>
<comment type="caution">
    <text evidence="1">The sequence shown here is derived from an EMBL/GenBank/DDBJ whole genome shotgun (WGS) entry which is preliminary data.</text>
</comment>
<name>A0A5N7JP84_9PSED</name>
<accession>A0A5N7JP84</accession>
<dbReference type="Proteomes" id="UP000325438">
    <property type="component" value="Unassembled WGS sequence"/>
</dbReference>
<organism evidence="1 2">
    <name type="scientific">Pseudomonas kitaguniensis</name>
    <dbReference type="NCBI Taxonomy" id="2607908"/>
    <lineage>
        <taxon>Bacteria</taxon>
        <taxon>Pseudomonadati</taxon>
        <taxon>Pseudomonadota</taxon>
        <taxon>Gammaproteobacteria</taxon>
        <taxon>Pseudomonadales</taxon>
        <taxon>Pseudomonadaceae</taxon>
        <taxon>Pseudomonas</taxon>
    </lineage>
</organism>
<dbReference type="EMBL" id="VUBA01000022">
    <property type="protein sequence ID" value="MPQ83131.1"/>
    <property type="molecule type" value="Genomic_DNA"/>
</dbReference>
<reference evidence="1 2" key="1">
    <citation type="submission" date="2019-09" db="EMBL/GenBank/DDBJ databases">
        <title>The draft genomes of Allium pathogen Pseudomonas sp.</title>
        <authorList>
            <person name="Fujikawa T."/>
            <person name="Sawada H."/>
        </authorList>
    </citation>
    <scope>NUCLEOTIDE SEQUENCE [LARGE SCALE GENOMIC DNA]</scope>
    <source>
        <strain evidence="1 2">MAFF 730085</strain>
    </source>
</reference>
<dbReference type="RefSeq" id="WP_152748696.1">
    <property type="nucleotide sequence ID" value="NZ_JBLZPT010000012.1"/>
</dbReference>
<evidence type="ECO:0000313" key="1">
    <source>
        <dbReference type="EMBL" id="MPQ83131.1"/>
    </source>
</evidence>
<sequence length="96" mass="10586">MSIFSAIAAFKGAFLGALLANKFSNRESEYAAPRQPECGGGGSYRPRPEIYQASLAQGCPPKPHHGAPHRTELHAHPVHEHQVHHRPMHSLFTLSR</sequence>
<gene>
    <name evidence="1" type="ORF">F0170_03475</name>
</gene>
<evidence type="ECO:0000313" key="2">
    <source>
        <dbReference type="Proteomes" id="UP000325438"/>
    </source>
</evidence>